<evidence type="ECO:0000256" key="2">
    <source>
        <dbReference type="HAMAP-Rule" id="MF_00163"/>
    </source>
</evidence>
<dbReference type="PANTHER" id="PTHR10458">
    <property type="entry name" value="PEPTIDE DEFORMYLASE"/>
    <property type="match status" value="1"/>
</dbReference>
<dbReference type="PIRSF" id="PIRSF004749">
    <property type="entry name" value="Pep_def"/>
    <property type="match status" value="1"/>
</dbReference>
<proteinExistence type="inferred from homology"/>
<dbReference type="GO" id="GO:0046872">
    <property type="term" value="F:metal ion binding"/>
    <property type="evidence" value="ECO:0007669"/>
    <property type="project" value="UniProtKB-KW"/>
</dbReference>
<dbReference type="EC" id="3.5.1.88" evidence="2"/>
<sequence length="154" mass="17558">MILPIKKYPDPVLRKKCQEVKELTEEIKKLGLDILETMIVNQGVGLAAPQVSQLKRIIVVHSKPQVFINPKITKKSRETVTGEEGCLSFPGLFLKIKRAKEVEIEALNENGEKISLKAEGLPARVFQHEIDHLDGILFIDRLSFWQKLKHKLKL</sequence>
<comment type="caution">
    <text evidence="3">The sequence shown here is derived from an EMBL/GenBank/DDBJ whole genome shotgun (WGS) entry which is preliminary data.</text>
</comment>
<dbReference type="PRINTS" id="PR01576">
    <property type="entry name" value="PDEFORMYLASE"/>
</dbReference>
<dbReference type="GO" id="GO:0006412">
    <property type="term" value="P:translation"/>
    <property type="evidence" value="ECO:0007669"/>
    <property type="project" value="UniProtKB-UniRule"/>
</dbReference>
<dbReference type="Proteomes" id="UP000231538">
    <property type="component" value="Unassembled WGS sequence"/>
</dbReference>
<dbReference type="InterPro" id="IPR036821">
    <property type="entry name" value="Peptide_deformylase_sf"/>
</dbReference>
<feature type="binding site" evidence="2">
    <location>
        <position position="86"/>
    </location>
    <ligand>
        <name>Fe cation</name>
        <dbReference type="ChEBI" id="CHEBI:24875"/>
    </ligand>
</feature>
<gene>
    <name evidence="2 3" type="primary">def</name>
    <name evidence="3" type="ORF">COX89_00205</name>
</gene>
<dbReference type="GO" id="GO:0042586">
    <property type="term" value="F:peptide deformylase activity"/>
    <property type="evidence" value="ECO:0007669"/>
    <property type="project" value="UniProtKB-UniRule"/>
</dbReference>
<keyword evidence="2" id="KW-0479">Metal-binding</keyword>
<dbReference type="AlphaFoldDB" id="A0A2M7V0D7"/>
<dbReference type="CDD" id="cd00487">
    <property type="entry name" value="Pep_deformylase"/>
    <property type="match status" value="1"/>
</dbReference>
<comment type="catalytic activity">
    <reaction evidence="2">
        <text>N-terminal N-formyl-L-methionyl-[peptide] + H2O = N-terminal L-methionyl-[peptide] + formate</text>
        <dbReference type="Rhea" id="RHEA:24420"/>
        <dbReference type="Rhea" id="RHEA-COMP:10639"/>
        <dbReference type="Rhea" id="RHEA-COMP:10640"/>
        <dbReference type="ChEBI" id="CHEBI:15377"/>
        <dbReference type="ChEBI" id="CHEBI:15740"/>
        <dbReference type="ChEBI" id="CHEBI:49298"/>
        <dbReference type="ChEBI" id="CHEBI:64731"/>
        <dbReference type="EC" id="3.5.1.88"/>
    </reaction>
</comment>
<keyword evidence="2" id="KW-0408">Iron</keyword>
<feature type="binding site" evidence="2">
    <location>
        <position position="132"/>
    </location>
    <ligand>
        <name>Fe cation</name>
        <dbReference type="ChEBI" id="CHEBI:24875"/>
    </ligand>
</feature>
<accession>A0A2M7V0D7</accession>
<evidence type="ECO:0000313" key="4">
    <source>
        <dbReference type="Proteomes" id="UP000231538"/>
    </source>
</evidence>
<dbReference type="PANTHER" id="PTHR10458:SF22">
    <property type="entry name" value="PEPTIDE DEFORMYLASE"/>
    <property type="match status" value="1"/>
</dbReference>
<keyword evidence="2" id="KW-0378">Hydrolase</keyword>
<dbReference type="HAMAP" id="MF_00163">
    <property type="entry name" value="Pep_deformylase"/>
    <property type="match status" value="1"/>
</dbReference>
<comment type="similarity">
    <text evidence="1 2">Belongs to the polypeptide deformylase family.</text>
</comment>
<organism evidence="3 4">
    <name type="scientific">Candidatus Nealsonbacteria bacterium CG_4_10_14_0_2_um_filter_37_10</name>
    <dbReference type="NCBI Taxonomy" id="1974679"/>
    <lineage>
        <taxon>Bacteria</taxon>
        <taxon>Candidatus Nealsoniibacteriota</taxon>
    </lineage>
</organism>
<name>A0A2M7V0D7_9BACT</name>
<dbReference type="Gene3D" id="3.90.45.10">
    <property type="entry name" value="Peptide deformylase"/>
    <property type="match status" value="1"/>
</dbReference>
<comment type="function">
    <text evidence="2">Removes the formyl group from the N-terminal Met of newly synthesized proteins. Requires at least a dipeptide for an efficient rate of reaction. N-terminal L-methionine is a prerequisite for activity but the enzyme has broad specificity at other positions.</text>
</comment>
<dbReference type="InterPro" id="IPR023635">
    <property type="entry name" value="Peptide_deformylase"/>
</dbReference>
<dbReference type="NCBIfam" id="NF001159">
    <property type="entry name" value="PRK00150.1-3"/>
    <property type="match status" value="1"/>
</dbReference>
<comment type="cofactor">
    <cofactor evidence="2">
        <name>Fe(2+)</name>
        <dbReference type="ChEBI" id="CHEBI:29033"/>
    </cofactor>
    <text evidence="2">Binds 1 Fe(2+) ion.</text>
</comment>
<keyword evidence="2" id="KW-0648">Protein biosynthesis</keyword>
<reference evidence="4" key="1">
    <citation type="submission" date="2017-09" db="EMBL/GenBank/DDBJ databases">
        <title>Depth-based differentiation of microbial function through sediment-hosted aquifers and enrichment of novel symbionts in the deep terrestrial subsurface.</title>
        <authorList>
            <person name="Probst A.J."/>
            <person name="Ladd B."/>
            <person name="Jarett J.K."/>
            <person name="Geller-Mcgrath D.E."/>
            <person name="Sieber C.M.K."/>
            <person name="Emerson J.B."/>
            <person name="Anantharaman K."/>
            <person name="Thomas B.C."/>
            <person name="Malmstrom R."/>
            <person name="Stieglmeier M."/>
            <person name="Klingl A."/>
            <person name="Woyke T."/>
            <person name="Ryan C.M."/>
            <person name="Banfield J.F."/>
        </authorList>
    </citation>
    <scope>NUCLEOTIDE SEQUENCE [LARGE SCALE GENOMIC DNA]</scope>
</reference>
<dbReference type="EMBL" id="PFPC01000006">
    <property type="protein sequence ID" value="PIZ89681.1"/>
    <property type="molecule type" value="Genomic_DNA"/>
</dbReference>
<evidence type="ECO:0000313" key="3">
    <source>
        <dbReference type="EMBL" id="PIZ89681.1"/>
    </source>
</evidence>
<dbReference type="Pfam" id="PF01327">
    <property type="entry name" value="Pep_deformylase"/>
    <property type="match status" value="1"/>
</dbReference>
<dbReference type="SUPFAM" id="SSF56420">
    <property type="entry name" value="Peptide deformylase"/>
    <property type="match status" value="1"/>
</dbReference>
<feature type="active site" evidence="2">
    <location>
        <position position="129"/>
    </location>
</feature>
<feature type="binding site" evidence="2">
    <location>
        <position position="128"/>
    </location>
    <ligand>
        <name>Fe cation</name>
        <dbReference type="ChEBI" id="CHEBI:24875"/>
    </ligand>
</feature>
<protein>
    <recommendedName>
        <fullName evidence="2">Peptide deformylase</fullName>
        <shortName evidence="2">PDF</shortName>
        <ecNumber evidence="2">3.5.1.88</ecNumber>
    </recommendedName>
    <alternativeName>
        <fullName evidence="2">Polypeptide deformylase</fullName>
    </alternativeName>
</protein>
<dbReference type="NCBIfam" id="TIGR00079">
    <property type="entry name" value="pept_deformyl"/>
    <property type="match status" value="1"/>
</dbReference>
<evidence type="ECO:0000256" key="1">
    <source>
        <dbReference type="ARBA" id="ARBA00010759"/>
    </source>
</evidence>